<dbReference type="InterPro" id="IPR020581">
    <property type="entry name" value="GDC_P"/>
</dbReference>
<evidence type="ECO:0000259" key="4">
    <source>
        <dbReference type="Pfam" id="PF02347"/>
    </source>
</evidence>
<protein>
    <recommendedName>
        <fullName evidence="1">glycine dehydrogenase (aminomethyl-transferring)</fullName>
        <ecNumber evidence="1">1.4.4.2</ecNumber>
    </recommendedName>
</protein>
<sequence>MAKNPKTLKKEKKWGHWVRFTPNSEKDRAEMLKQAGLGSVQELFSDIPEKALIKKELKLPASLNERDLRKELESIAAKNKSAKQLSLFLGAGCYNHFVPAAVPAITGRSEFYTAYTPYQAEISQGSLQAIYEWQTYICWLTGLDAANASVYNGATAAADAMVMAKNITGKSKILASKSLNPGWMQVLRTYATAASLELEELALEELQELDGQTACVIVQQPNFFGCIESLQEIAEKAHSNNALLVVAVSEALSLAFLPNLGKEKADIVALDVQSFGNSMSFGGPAAGVIACRQQYIRHLPGRLVGRTTDSGGNSGFVLTLQAREQHIRREKASSNICTNQALNALASTVYLATLGEKGLKEIAGENHGNALYLAGVLEENGFEFPFGKDFFNEFVVKKPGIGELHKKLLGRGIVFGMLLEGIFPELKDCALVTATEMNSRQSTDSLAAALEELL</sequence>
<accession>A0A938YPD3</accession>
<dbReference type="EMBL" id="JAFGDB010000091">
    <property type="protein sequence ID" value="MBN2067839.1"/>
    <property type="molecule type" value="Genomic_DNA"/>
</dbReference>
<dbReference type="InterPro" id="IPR015421">
    <property type="entry name" value="PyrdxlP-dep_Trfase_major"/>
</dbReference>
<evidence type="ECO:0000256" key="3">
    <source>
        <dbReference type="ARBA" id="ARBA00049026"/>
    </source>
</evidence>
<evidence type="ECO:0000256" key="1">
    <source>
        <dbReference type="ARBA" id="ARBA00012134"/>
    </source>
</evidence>
<evidence type="ECO:0000313" key="5">
    <source>
        <dbReference type="EMBL" id="MBN2067839.1"/>
    </source>
</evidence>
<comment type="catalytic activity">
    <reaction evidence="3">
        <text>N(6)-[(R)-lipoyl]-L-lysyl-[glycine-cleavage complex H protein] + glycine + H(+) = N(6)-[(R)-S(8)-aminomethyldihydrolipoyl]-L-lysyl-[glycine-cleavage complex H protein] + CO2</text>
        <dbReference type="Rhea" id="RHEA:24304"/>
        <dbReference type="Rhea" id="RHEA-COMP:10494"/>
        <dbReference type="Rhea" id="RHEA-COMP:10495"/>
        <dbReference type="ChEBI" id="CHEBI:15378"/>
        <dbReference type="ChEBI" id="CHEBI:16526"/>
        <dbReference type="ChEBI" id="CHEBI:57305"/>
        <dbReference type="ChEBI" id="CHEBI:83099"/>
        <dbReference type="ChEBI" id="CHEBI:83143"/>
        <dbReference type="EC" id="1.4.4.2"/>
    </reaction>
</comment>
<dbReference type="Proteomes" id="UP000809243">
    <property type="component" value="Unassembled WGS sequence"/>
</dbReference>
<dbReference type="EC" id="1.4.4.2" evidence="1"/>
<dbReference type="PANTHER" id="PTHR42806">
    <property type="entry name" value="GLYCINE CLEAVAGE SYSTEM P-PROTEIN"/>
    <property type="match status" value="1"/>
</dbReference>
<dbReference type="PIRSF" id="PIRSF006815">
    <property type="entry name" value="GcvPA"/>
    <property type="match status" value="1"/>
</dbReference>
<dbReference type="Pfam" id="PF02347">
    <property type="entry name" value="GDC-P"/>
    <property type="match status" value="1"/>
</dbReference>
<dbReference type="Gene3D" id="3.90.1150.10">
    <property type="entry name" value="Aspartate Aminotransferase, domain 1"/>
    <property type="match status" value="1"/>
</dbReference>
<feature type="domain" description="Glycine cleavage system P-protein N-terminal" evidence="4">
    <location>
        <begin position="19"/>
        <end position="447"/>
    </location>
</feature>
<dbReference type="GO" id="GO:0006546">
    <property type="term" value="P:glycine catabolic process"/>
    <property type="evidence" value="ECO:0007669"/>
    <property type="project" value="InterPro"/>
</dbReference>
<organism evidence="5 6">
    <name type="scientific">Candidatus Iainarchaeum sp</name>
    <dbReference type="NCBI Taxonomy" id="3101447"/>
    <lineage>
        <taxon>Archaea</taxon>
        <taxon>Candidatus Iainarchaeota</taxon>
        <taxon>Candidatus Iainarchaeia</taxon>
        <taxon>Candidatus Iainarchaeales</taxon>
        <taxon>Candidatus Iainarchaeaceae</taxon>
        <taxon>Candidatus Iainarchaeum</taxon>
    </lineage>
</organism>
<dbReference type="Gene3D" id="3.40.640.10">
    <property type="entry name" value="Type I PLP-dependent aspartate aminotransferase-like (Major domain)"/>
    <property type="match status" value="1"/>
</dbReference>
<dbReference type="GO" id="GO:0004375">
    <property type="term" value="F:glycine dehydrogenase (decarboxylating) activity"/>
    <property type="evidence" value="ECO:0007669"/>
    <property type="project" value="UniProtKB-EC"/>
</dbReference>
<keyword evidence="2 5" id="KW-0560">Oxidoreductase</keyword>
<dbReference type="InterPro" id="IPR049315">
    <property type="entry name" value="GDC-P_N"/>
</dbReference>
<dbReference type="PANTHER" id="PTHR42806:SF1">
    <property type="entry name" value="GLYCINE DEHYDROGENASE (DECARBOXYLATING)"/>
    <property type="match status" value="1"/>
</dbReference>
<dbReference type="InterPro" id="IPR023010">
    <property type="entry name" value="GcvPA"/>
</dbReference>
<dbReference type="InterPro" id="IPR015422">
    <property type="entry name" value="PyrdxlP-dep_Trfase_small"/>
</dbReference>
<proteinExistence type="predicted"/>
<reference evidence="5" key="1">
    <citation type="submission" date="2021-01" db="EMBL/GenBank/DDBJ databases">
        <title>Active Sulfur Cycling in an Early Earth Analoge.</title>
        <authorList>
            <person name="Hahn C.R."/>
            <person name="Youssef N.H."/>
            <person name="Elshahed M."/>
        </authorList>
    </citation>
    <scope>NUCLEOTIDE SEQUENCE</scope>
    <source>
        <strain evidence="5">Zod_Metabat.1151</strain>
    </source>
</reference>
<evidence type="ECO:0000256" key="2">
    <source>
        <dbReference type="ARBA" id="ARBA00023002"/>
    </source>
</evidence>
<gene>
    <name evidence="5" type="primary">gcvPA</name>
    <name evidence="5" type="ORF">JW744_05205</name>
</gene>
<dbReference type="SUPFAM" id="SSF53383">
    <property type="entry name" value="PLP-dependent transferases"/>
    <property type="match status" value="1"/>
</dbReference>
<comment type="caution">
    <text evidence="5">The sequence shown here is derived from an EMBL/GenBank/DDBJ whole genome shotgun (WGS) entry which is preliminary data.</text>
</comment>
<evidence type="ECO:0000313" key="6">
    <source>
        <dbReference type="Proteomes" id="UP000809243"/>
    </source>
</evidence>
<dbReference type="AlphaFoldDB" id="A0A938YPD3"/>
<dbReference type="NCBIfam" id="NF001696">
    <property type="entry name" value="PRK00451.1"/>
    <property type="match status" value="1"/>
</dbReference>
<name>A0A938YPD3_9ARCH</name>
<dbReference type="CDD" id="cd00613">
    <property type="entry name" value="GDC-P"/>
    <property type="match status" value="1"/>
</dbReference>
<dbReference type="InterPro" id="IPR015424">
    <property type="entry name" value="PyrdxlP-dep_Trfase"/>
</dbReference>
<dbReference type="GO" id="GO:0009116">
    <property type="term" value="P:nucleoside metabolic process"/>
    <property type="evidence" value="ECO:0007669"/>
    <property type="project" value="InterPro"/>
</dbReference>